<gene>
    <name evidence="3" type="ORF">CRG98_039402</name>
</gene>
<dbReference type="InterPro" id="IPR025558">
    <property type="entry name" value="DUF4283"/>
</dbReference>
<dbReference type="PANTHER" id="PTHR33116">
    <property type="entry name" value="REVERSE TRANSCRIPTASE ZINC-BINDING DOMAIN-CONTAINING PROTEIN-RELATED-RELATED"/>
    <property type="match status" value="1"/>
</dbReference>
<dbReference type="AlphaFoldDB" id="A0A2I0I875"/>
<evidence type="ECO:0000259" key="2">
    <source>
        <dbReference type="Pfam" id="PF14111"/>
    </source>
</evidence>
<evidence type="ECO:0000256" key="1">
    <source>
        <dbReference type="SAM" id="MobiDB-lite"/>
    </source>
</evidence>
<protein>
    <recommendedName>
        <fullName evidence="2">DUF4283 domain-containing protein</fullName>
    </recommendedName>
</protein>
<dbReference type="PANTHER" id="PTHR33116:SF80">
    <property type="entry name" value="REVERSE TRANSCRIPTASE ZINC-BINDING DOMAIN-CONTAINING PROTEIN"/>
    <property type="match status" value="1"/>
</dbReference>
<dbReference type="InterPro" id="IPR036691">
    <property type="entry name" value="Endo/exonu/phosph_ase_sf"/>
</dbReference>
<feature type="compositionally biased region" description="Basic and acidic residues" evidence="1">
    <location>
        <begin position="301"/>
        <end position="312"/>
    </location>
</feature>
<dbReference type="Proteomes" id="UP000233551">
    <property type="component" value="Unassembled WGS sequence"/>
</dbReference>
<feature type="region of interest" description="Disordered" evidence="1">
    <location>
        <begin position="236"/>
        <end position="272"/>
    </location>
</feature>
<evidence type="ECO:0000313" key="4">
    <source>
        <dbReference type="Proteomes" id="UP000233551"/>
    </source>
</evidence>
<dbReference type="Gene3D" id="3.60.10.10">
    <property type="entry name" value="Endonuclease/exonuclease/phosphatase"/>
    <property type="match status" value="1"/>
</dbReference>
<feature type="domain" description="DUF4283" evidence="2">
    <location>
        <begin position="69"/>
        <end position="148"/>
    </location>
</feature>
<dbReference type="STRING" id="22663.A0A2I0I875"/>
<sequence>MINIPVNAPSVKVEPENHCSQIANAGPENNWARKLFGGAEQEVKHHWPQIIEGRKFVKPPKAVFEAGATRWRNALVGQIVGKKIQLSQIYSTVNYLWGQRDGVKVFELENGLILFDFTNTAQRDWVLHCGPWQIHHCPLILRPWKKDFPMWVTFSKVPLELMTHQGLCYVASAVGRPLSLGNSEVKMSVANSTVVCVEVDVQEELHARVEVMMHDEQSVKIHVEYPRIKEGSDLRRPATKKWIRKEMSNSGERNEGNNRKTKQNAEDDMDKSPVKILTSVYPVHKQFSVVDNNVACPKNVKSPEKRRDRQESSSEGYFAPKEARPAVPGFNEVTQNIKRGQRRGKKVDGVAKGQATGPEQCIHCGIHSKVSSARFWLIVVYAANTIAPREALWSSRKGMSNLVVSSSWIVVGDFNVVKETTEASNSDDSDLSGMLSFWKMLEDTDLHDHKWLVEFLAPLLADHSPGLTTVLLQKPETRRSFKFFNFWTEHPKNEELVGDSNIGLFHKAVKIISARNTLKQMVTEDGRLLTDVRDIASDAVTFYQKLLGSKDFSVDSSVEELRTFLSYRLNEAHKLQCVLPDFIVPDQSAFVKRRCVGDNILMAHELVKGYQREGISPRCAIKADVMEAFGSVNWDFVRNIFKVIEVPDKFSSWVMECISGAYFSVNVNGGMEGYFKGFKGLRQGEPDSLKSIMEIFDRFYKMSGLKFNPAKSEILCGGIKREVVQKMLQISQFKLGTLPVQYLGVPLIPRRLTYNDCRPLIEKITQRIDNWASKKLSYAGRLQLIQSVVHSLVKFWCSAFILPKKVIRAVEQKCKAYLWRGKDGYARGSNVKGD</sequence>
<accession>A0A2I0I875</accession>
<proteinExistence type="predicted"/>
<feature type="region of interest" description="Disordered" evidence="1">
    <location>
        <begin position="296"/>
        <end position="322"/>
    </location>
</feature>
<organism evidence="3 4">
    <name type="scientific">Punica granatum</name>
    <name type="common">Pomegranate</name>
    <dbReference type="NCBI Taxonomy" id="22663"/>
    <lineage>
        <taxon>Eukaryota</taxon>
        <taxon>Viridiplantae</taxon>
        <taxon>Streptophyta</taxon>
        <taxon>Embryophyta</taxon>
        <taxon>Tracheophyta</taxon>
        <taxon>Spermatophyta</taxon>
        <taxon>Magnoliopsida</taxon>
        <taxon>eudicotyledons</taxon>
        <taxon>Gunneridae</taxon>
        <taxon>Pentapetalae</taxon>
        <taxon>rosids</taxon>
        <taxon>malvids</taxon>
        <taxon>Myrtales</taxon>
        <taxon>Lythraceae</taxon>
        <taxon>Punica</taxon>
    </lineage>
</organism>
<name>A0A2I0I875_PUNGR</name>
<feature type="compositionally biased region" description="Basic and acidic residues" evidence="1">
    <location>
        <begin position="244"/>
        <end position="258"/>
    </location>
</feature>
<evidence type="ECO:0000313" key="3">
    <source>
        <dbReference type="EMBL" id="PKI40209.1"/>
    </source>
</evidence>
<dbReference type="EMBL" id="PGOL01003645">
    <property type="protein sequence ID" value="PKI40209.1"/>
    <property type="molecule type" value="Genomic_DNA"/>
</dbReference>
<keyword evidence="4" id="KW-1185">Reference proteome</keyword>
<reference evidence="3 4" key="1">
    <citation type="submission" date="2017-11" db="EMBL/GenBank/DDBJ databases">
        <title>De-novo sequencing of pomegranate (Punica granatum L.) genome.</title>
        <authorList>
            <person name="Akparov Z."/>
            <person name="Amiraslanov A."/>
            <person name="Hajiyeva S."/>
            <person name="Abbasov M."/>
            <person name="Kaur K."/>
            <person name="Hamwieh A."/>
            <person name="Solovyev V."/>
            <person name="Salamov A."/>
            <person name="Braich B."/>
            <person name="Kosarev P."/>
            <person name="Mahmoud A."/>
            <person name="Hajiyev E."/>
            <person name="Babayeva S."/>
            <person name="Izzatullayeva V."/>
            <person name="Mammadov A."/>
            <person name="Mammadov A."/>
            <person name="Sharifova S."/>
            <person name="Ojaghi J."/>
            <person name="Eynullazada K."/>
            <person name="Bayramov B."/>
            <person name="Abdulazimova A."/>
            <person name="Shahmuradov I."/>
        </authorList>
    </citation>
    <scope>NUCLEOTIDE SEQUENCE [LARGE SCALE GENOMIC DNA]</scope>
    <source>
        <strain evidence="4">cv. AG2017</strain>
        <tissue evidence="3">Leaf</tissue>
    </source>
</reference>
<dbReference type="Pfam" id="PF14111">
    <property type="entry name" value="DUF4283"/>
    <property type="match status" value="1"/>
</dbReference>
<comment type="caution">
    <text evidence="3">The sequence shown here is derived from an EMBL/GenBank/DDBJ whole genome shotgun (WGS) entry which is preliminary data.</text>
</comment>